<proteinExistence type="predicted"/>
<evidence type="ECO:0000259" key="8">
    <source>
        <dbReference type="PROSITE" id="PS51156"/>
    </source>
</evidence>
<dbReference type="OrthoDB" id="5916873at2759"/>
<protein>
    <submittedName>
        <fullName evidence="11">Mesoderm induction early response protein 3a</fullName>
    </submittedName>
</protein>
<dbReference type="SUPFAM" id="SSF46689">
    <property type="entry name" value="Homeodomain-like"/>
    <property type="match status" value="1"/>
</dbReference>
<evidence type="ECO:0000256" key="5">
    <source>
        <dbReference type="ARBA" id="ARBA00023163"/>
    </source>
</evidence>
<dbReference type="SMART" id="SM01189">
    <property type="entry name" value="ELM2"/>
    <property type="match status" value="1"/>
</dbReference>
<evidence type="ECO:0000256" key="2">
    <source>
        <dbReference type="ARBA" id="ARBA00022491"/>
    </source>
</evidence>
<keyword evidence="4" id="KW-0805">Transcription regulation</keyword>
<dbReference type="PROSITE" id="PS51293">
    <property type="entry name" value="SANT"/>
    <property type="match status" value="1"/>
</dbReference>
<dbReference type="GO" id="GO:0000122">
    <property type="term" value="P:negative regulation of transcription by RNA polymerase II"/>
    <property type="evidence" value="ECO:0007669"/>
    <property type="project" value="TreeGrafter"/>
</dbReference>
<dbReference type="Proteomes" id="UP000515152">
    <property type="component" value="Chromosome 21"/>
</dbReference>
<keyword evidence="3" id="KW-0597">Phosphoprotein</keyword>
<dbReference type="InterPro" id="IPR001005">
    <property type="entry name" value="SANT/Myb"/>
</dbReference>
<comment type="subcellular location">
    <subcellularLocation>
        <location evidence="1">Nucleus</location>
    </subcellularLocation>
</comment>
<dbReference type="Gene3D" id="4.10.1240.50">
    <property type="match status" value="1"/>
</dbReference>
<evidence type="ECO:0000313" key="10">
    <source>
        <dbReference type="Proteomes" id="UP000515152"/>
    </source>
</evidence>
<dbReference type="FunFam" id="1.10.10.60:FF:000025">
    <property type="entry name" value="Mesoderm induction early response 1, transcriptional regulator"/>
    <property type="match status" value="1"/>
</dbReference>
<evidence type="ECO:0000256" key="4">
    <source>
        <dbReference type="ARBA" id="ARBA00023015"/>
    </source>
</evidence>
<feature type="compositionally biased region" description="Acidic residues" evidence="7">
    <location>
        <begin position="154"/>
        <end position="164"/>
    </location>
</feature>
<dbReference type="CTD" id="560884"/>
<dbReference type="InterPro" id="IPR000949">
    <property type="entry name" value="ELM2_dom"/>
</dbReference>
<name>A0A6P3WDR1_CLUHA</name>
<feature type="region of interest" description="Disordered" evidence="7">
    <location>
        <begin position="1"/>
        <end position="30"/>
    </location>
</feature>
<dbReference type="InterPro" id="IPR040138">
    <property type="entry name" value="MIER/MTA"/>
</dbReference>
<dbReference type="KEGG" id="char:105911773"/>
<dbReference type="InterPro" id="IPR009057">
    <property type="entry name" value="Homeodomain-like_sf"/>
</dbReference>
<feature type="compositionally biased region" description="Basic and acidic residues" evidence="7">
    <location>
        <begin position="17"/>
        <end position="30"/>
    </location>
</feature>
<accession>A0A6P3WDR1</accession>
<dbReference type="Gene3D" id="1.10.10.60">
    <property type="entry name" value="Homeodomain-like"/>
    <property type="match status" value="1"/>
</dbReference>
<gene>
    <name evidence="11" type="primary">mier3a</name>
</gene>
<dbReference type="InterPro" id="IPR017884">
    <property type="entry name" value="SANT_dom"/>
</dbReference>
<keyword evidence="5" id="KW-0804">Transcription</keyword>
<evidence type="ECO:0000256" key="7">
    <source>
        <dbReference type="SAM" id="MobiDB-lite"/>
    </source>
</evidence>
<dbReference type="GeneID" id="105911773"/>
<dbReference type="Pfam" id="PF01448">
    <property type="entry name" value="ELM2"/>
    <property type="match status" value="1"/>
</dbReference>
<dbReference type="GO" id="GO:0032991">
    <property type="term" value="C:protein-containing complex"/>
    <property type="evidence" value="ECO:0007669"/>
    <property type="project" value="UniProtKB-ARBA"/>
</dbReference>
<evidence type="ECO:0000256" key="6">
    <source>
        <dbReference type="ARBA" id="ARBA00023242"/>
    </source>
</evidence>
<keyword evidence="10" id="KW-1185">Reference proteome</keyword>
<evidence type="ECO:0000313" key="11">
    <source>
        <dbReference type="RefSeq" id="XP_012696058.2"/>
    </source>
</evidence>
<evidence type="ECO:0000259" key="9">
    <source>
        <dbReference type="PROSITE" id="PS51293"/>
    </source>
</evidence>
<feature type="region of interest" description="Disordered" evidence="7">
    <location>
        <begin position="82"/>
        <end position="101"/>
    </location>
</feature>
<dbReference type="GO" id="GO:0005654">
    <property type="term" value="C:nucleoplasm"/>
    <property type="evidence" value="ECO:0007669"/>
    <property type="project" value="TreeGrafter"/>
</dbReference>
<keyword evidence="6" id="KW-0539">Nucleus</keyword>
<feature type="domain" description="ELM2" evidence="8">
    <location>
        <begin position="170"/>
        <end position="267"/>
    </location>
</feature>
<dbReference type="PANTHER" id="PTHR10865">
    <property type="entry name" value="METASTASIS-ASSOCIATED PROTEIN AND MESODERM INDUCTION EARLY RESPONSE PROTEIN"/>
    <property type="match status" value="1"/>
</dbReference>
<dbReference type="RefSeq" id="XP_012696058.2">
    <property type="nucleotide sequence ID" value="XM_012840604.3"/>
</dbReference>
<dbReference type="GO" id="GO:0042826">
    <property type="term" value="F:histone deacetylase binding"/>
    <property type="evidence" value="ECO:0007669"/>
    <property type="project" value="TreeGrafter"/>
</dbReference>
<dbReference type="PROSITE" id="PS51156">
    <property type="entry name" value="ELM2"/>
    <property type="match status" value="1"/>
</dbReference>
<feature type="compositionally biased region" description="Polar residues" evidence="7">
    <location>
        <begin position="121"/>
        <end position="134"/>
    </location>
</feature>
<feature type="compositionally biased region" description="Polar residues" evidence="7">
    <location>
        <begin position="7"/>
        <end position="16"/>
    </location>
</feature>
<dbReference type="GO" id="GO:0003714">
    <property type="term" value="F:transcription corepressor activity"/>
    <property type="evidence" value="ECO:0007669"/>
    <property type="project" value="TreeGrafter"/>
</dbReference>
<dbReference type="InterPro" id="IPR045787">
    <property type="entry name" value="MIER1/3_C"/>
</dbReference>
<sequence>MAEASLGSASPVGSLSSEDHDFDPTAEMLVHDYDDERTLEEEEMREGAPNVSAEIADLEKESAMPLEELLAIYRYEASVHTVGGSSVDSSSVELTDELPDMTLDKEEIAKDLLSGDDEETQSSADDLTPSVTSHETTDFFPRTLRSTAIYDGDKESEGEEDGMSPEDSRKEIMIGAEYQADIPSLSCNYDYERAYEDEDQLLWRPDGLPEAKVTDFLREVTLLHTNGGKMEGDLDSGRVRDNEQALYELMKNNFSAHEALDHYNRNGRSSKDEMIPWSEEECRNFEHALLLYEKNFHLIQKHKVTTRTVAECVAFYYMWKKSERFDLFVQQNRFGKRKYSSYPGVTDLMDRLVDEAEGLVAEGSASVCSSSSGRMEPPTDQQINLLNSITASDLSALTSSVASVCNSGDGGTGSCLDSYAFPPALDSLHRSALSHEEPLGVDGGTADCLNLLDAGFYHAELGPLAVCGQGSGVGEDDLERPAAKRLKMGLAAEPYLSEVGVGVGVEFEARSHHITSTKMAVSVTDFGEGGGGGYMGAHTNHLHQHASRQSE</sequence>
<feature type="compositionally biased region" description="Low complexity" evidence="7">
    <location>
        <begin position="82"/>
        <end position="92"/>
    </location>
</feature>
<dbReference type="CDD" id="cd11661">
    <property type="entry name" value="SANT_MTA3_like"/>
    <property type="match status" value="1"/>
</dbReference>
<reference evidence="11" key="1">
    <citation type="submission" date="2025-08" db="UniProtKB">
        <authorList>
            <consortium name="RefSeq"/>
        </authorList>
    </citation>
    <scope>IDENTIFICATION</scope>
</reference>
<evidence type="ECO:0000256" key="1">
    <source>
        <dbReference type="ARBA" id="ARBA00004123"/>
    </source>
</evidence>
<keyword evidence="2" id="KW-0678">Repressor</keyword>
<dbReference type="SMART" id="SM00717">
    <property type="entry name" value="SANT"/>
    <property type="match status" value="1"/>
</dbReference>
<dbReference type="FunFam" id="4.10.1240.50:FF:000005">
    <property type="entry name" value="Mesoderm induction early response protein 3"/>
    <property type="match status" value="1"/>
</dbReference>
<dbReference type="PANTHER" id="PTHR10865:SF22">
    <property type="entry name" value="MESODERM INDUCTION EARLY RESPONSE PROTEIN 3"/>
    <property type="match status" value="1"/>
</dbReference>
<feature type="region of interest" description="Disordered" evidence="7">
    <location>
        <begin position="113"/>
        <end position="167"/>
    </location>
</feature>
<dbReference type="AlphaFoldDB" id="A0A6P3WDR1"/>
<evidence type="ECO:0000256" key="3">
    <source>
        <dbReference type="ARBA" id="ARBA00022553"/>
    </source>
</evidence>
<organism evidence="10 11">
    <name type="scientific">Clupea harengus</name>
    <name type="common">Atlantic herring</name>
    <dbReference type="NCBI Taxonomy" id="7950"/>
    <lineage>
        <taxon>Eukaryota</taxon>
        <taxon>Metazoa</taxon>
        <taxon>Chordata</taxon>
        <taxon>Craniata</taxon>
        <taxon>Vertebrata</taxon>
        <taxon>Euteleostomi</taxon>
        <taxon>Actinopterygii</taxon>
        <taxon>Neopterygii</taxon>
        <taxon>Teleostei</taxon>
        <taxon>Clupei</taxon>
        <taxon>Clupeiformes</taxon>
        <taxon>Clupeoidei</taxon>
        <taxon>Clupeidae</taxon>
        <taxon>Clupea</taxon>
    </lineage>
</organism>
<feature type="domain" description="SANT" evidence="9">
    <location>
        <begin position="272"/>
        <end position="324"/>
    </location>
</feature>
<dbReference type="Pfam" id="PF19426">
    <property type="entry name" value="MIER1_3_C"/>
    <property type="match status" value="1"/>
</dbReference>